<dbReference type="STRING" id="753702.SAMN04488102_102198"/>
<dbReference type="RefSeq" id="WP_091528533.1">
    <property type="nucleotide sequence ID" value="NZ_FOLT01000002.1"/>
</dbReference>
<name>A0A1I1FQX9_9LACT</name>
<feature type="domain" description="VOC" evidence="1">
    <location>
        <begin position="6"/>
        <end position="132"/>
    </location>
</feature>
<dbReference type="SUPFAM" id="SSF54593">
    <property type="entry name" value="Glyoxalase/Bleomycin resistance protein/Dihydroxybiphenyl dioxygenase"/>
    <property type="match status" value="1"/>
</dbReference>
<evidence type="ECO:0000313" key="3">
    <source>
        <dbReference type="Proteomes" id="UP000199612"/>
    </source>
</evidence>
<sequence length="314" mass="36457">MSTILGHHHISMLVKNAKVTNTFYKDILGLHRVKVTVNQDDPSMYHLFYGDRTGSPGTGLTFFEMPNIGRTHRGTNAITRIGLMVPSEESLAYWKTRFEDLDVYHGSITTYTKRRALKFEDPDGLQLVLLLADGEEMDTWEPYEQSEVPVEHQIRGMGPIEITVRDSVRFTETLTDRMKYKEVYRENSEMLFQTVKEDSYGEVLVKQLDGPDEKPGRGCIHHLALRVSEESELQYWDEMARQNRFPSSGEVDRYYFRSLYFREHNGILFEIATDGPGFTVDQDPEHLGKELVLPPFLEDRREEIESRLEPIDQQ</sequence>
<dbReference type="Pfam" id="PF00903">
    <property type="entry name" value="Glyoxalase"/>
    <property type="match status" value="1"/>
</dbReference>
<evidence type="ECO:0000313" key="2">
    <source>
        <dbReference type="EMBL" id="SFC01416.1"/>
    </source>
</evidence>
<feature type="domain" description="VOC" evidence="1">
    <location>
        <begin position="156"/>
        <end position="274"/>
    </location>
</feature>
<dbReference type="InterPro" id="IPR004360">
    <property type="entry name" value="Glyas_Fos-R_dOase_dom"/>
</dbReference>
<dbReference type="EMBL" id="FOLT01000002">
    <property type="protein sequence ID" value="SFC01416.1"/>
    <property type="molecule type" value="Genomic_DNA"/>
</dbReference>
<dbReference type="InterPro" id="IPR052537">
    <property type="entry name" value="Extradiol_RC_dioxygenase"/>
</dbReference>
<dbReference type="OrthoDB" id="9785698at2"/>
<dbReference type="PROSITE" id="PS51819">
    <property type="entry name" value="VOC"/>
    <property type="match status" value="2"/>
</dbReference>
<dbReference type="Proteomes" id="UP000199612">
    <property type="component" value="Unassembled WGS sequence"/>
</dbReference>
<dbReference type="PANTHER" id="PTHR36110">
    <property type="entry name" value="RING-CLEAVING DIOXYGENASE MHQE-RELATED"/>
    <property type="match status" value="1"/>
</dbReference>
<dbReference type="PANTHER" id="PTHR36110:SF4">
    <property type="entry name" value="RING-CLEAVING DIOXYGENASE MHQA-RELATED"/>
    <property type="match status" value="1"/>
</dbReference>
<gene>
    <name evidence="2" type="ORF">SAMN04488102_102198</name>
</gene>
<evidence type="ECO:0000259" key="1">
    <source>
        <dbReference type="PROSITE" id="PS51819"/>
    </source>
</evidence>
<dbReference type="CDD" id="cd08347">
    <property type="entry name" value="PcpA_C_like"/>
    <property type="match status" value="1"/>
</dbReference>
<proteinExistence type="predicted"/>
<dbReference type="InterPro" id="IPR037523">
    <property type="entry name" value="VOC_core"/>
</dbReference>
<dbReference type="InterPro" id="IPR029068">
    <property type="entry name" value="Glyas_Bleomycin-R_OHBP_Dase"/>
</dbReference>
<dbReference type="AlphaFoldDB" id="A0A1I1FQX9"/>
<organism evidence="2 3">
    <name type="scientific">Alkalibacterium subtropicum</name>
    <dbReference type="NCBI Taxonomy" id="753702"/>
    <lineage>
        <taxon>Bacteria</taxon>
        <taxon>Bacillati</taxon>
        <taxon>Bacillota</taxon>
        <taxon>Bacilli</taxon>
        <taxon>Lactobacillales</taxon>
        <taxon>Carnobacteriaceae</taxon>
        <taxon>Alkalibacterium</taxon>
    </lineage>
</organism>
<dbReference type="Gene3D" id="3.10.180.10">
    <property type="entry name" value="2,3-Dihydroxybiphenyl 1,2-Dioxygenase, domain 1"/>
    <property type="match status" value="2"/>
</dbReference>
<protein>
    <submittedName>
        <fullName evidence="2">Glyoxalase family protein</fullName>
    </submittedName>
</protein>
<reference evidence="3" key="1">
    <citation type="submission" date="2016-10" db="EMBL/GenBank/DDBJ databases">
        <authorList>
            <person name="Varghese N."/>
            <person name="Submissions S."/>
        </authorList>
    </citation>
    <scope>NUCLEOTIDE SEQUENCE [LARGE SCALE GENOMIC DNA]</scope>
    <source>
        <strain evidence="3">DSM 23664</strain>
    </source>
</reference>
<accession>A0A1I1FQX9</accession>
<keyword evidence="3" id="KW-1185">Reference proteome</keyword>